<evidence type="ECO:0000313" key="4">
    <source>
        <dbReference type="Proteomes" id="UP000323506"/>
    </source>
</evidence>
<organism evidence="3 4">
    <name type="scientific">Gossypium darwinii</name>
    <name type="common">Darwin's cotton</name>
    <name type="synonym">Gossypium barbadense var. darwinii</name>
    <dbReference type="NCBI Taxonomy" id="34276"/>
    <lineage>
        <taxon>Eukaryota</taxon>
        <taxon>Viridiplantae</taxon>
        <taxon>Streptophyta</taxon>
        <taxon>Embryophyta</taxon>
        <taxon>Tracheophyta</taxon>
        <taxon>Spermatophyta</taxon>
        <taxon>Magnoliopsida</taxon>
        <taxon>eudicotyledons</taxon>
        <taxon>Gunneridae</taxon>
        <taxon>Pentapetalae</taxon>
        <taxon>rosids</taxon>
        <taxon>malvids</taxon>
        <taxon>Malvales</taxon>
        <taxon>Malvaceae</taxon>
        <taxon>Malvoideae</taxon>
        <taxon>Gossypium</taxon>
    </lineage>
</organism>
<keyword evidence="4" id="KW-1185">Reference proteome</keyword>
<feature type="domain" description="Core" evidence="2">
    <location>
        <begin position="18"/>
        <end position="96"/>
    </location>
</feature>
<dbReference type="GO" id="GO:0005739">
    <property type="term" value="C:mitochondrion"/>
    <property type="evidence" value="ECO:0007669"/>
    <property type="project" value="TreeGrafter"/>
</dbReference>
<evidence type="ECO:0000259" key="2">
    <source>
        <dbReference type="Pfam" id="PF01521"/>
    </source>
</evidence>
<dbReference type="InterPro" id="IPR016092">
    <property type="entry name" value="ATAP"/>
</dbReference>
<gene>
    <name evidence="3" type="ORF">ES288_A09G015500v1</name>
</gene>
<dbReference type="InterPro" id="IPR000361">
    <property type="entry name" value="ATAP_core_dom"/>
</dbReference>
<proteinExistence type="inferred from homology"/>
<dbReference type="AlphaFoldDB" id="A0A5D2F6Q3"/>
<dbReference type="GO" id="GO:0051537">
    <property type="term" value="F:2 iron, 2 sulfur cluster binding"/>
    <property type="evidence" value="ECO:0007669"/>
    <property type="project" value="TreeGrafter"/>
</dbReference>
<dbReference type="InterPro" id="IPR035903">
    <property type="entry name" value="HesB-like_dom_sf"/>
</dbReference>
<name>A0A5D2F6Q3_GOSDA</name>
<dbReference type="Proteomes" id="UP000323506">
    <property type="component" value="Chromosome A09"/>
</dbReference>
<dbReference type="SUPFAM" id="SSF89360">
    <property type="entry name" value="HesB-like domain"/>
    <property type="match status" value="1"/>
</dbReference>
<protein>
    <recommendedName>
        <fullName evidence="2">Core domain-containing protein</fullName>
    </recommendedName>
</protein>
<evidence type="ECO:0000313" key="3">
    <source>
        <dbReference type="EMBL" id="TYH00920.1"/>
    </source>
</evidence>
<dbReference type="Pfam" id="PF01521">
    <property type="entry name" value="Fe-S_biosyn"/>
    <property type="match status" value="1"/>
</dbReference>
<reference evidence="3 4" key="1">
    <citation type="submission" date="2019-06" db="EMBL/GenBank/DDBJ databases">
        <title>WGS assembly of Gossypium darwinii.</title>
        <authorList>
            <person name="Chen Z.J."/>
            <person name="Sreedasyam A."/>
            <person name="Ando A."/>
            <person name="Song Q."/>
            <person name="De L."/>
            <person name="Hulse-Kemp A."/>
            <person name="Ding M."/>
            <person name="Ye W."/>
            <person name="Kirkbride R."/>
            <person name="Jenkins J."/>
            <person name="Plott C."/>
            <person name="Lovell J."/>
            <person name="Lin Y.-M."/>
            <person name="Vaughn R."/>
            <person name="Liu B."/>
            <person name="Li W."/>
            <person name="Simpson S."/>
            <person name="Scheffler B."/>
            <person name="Saski C."/>
            <person name="Grover C."/>
            <person name="Hu G."/>
            <person name="Conover J."/>
            <person name="Carlson J."/>
            <person name="Shu S."/>
            <person name="Boston L."/>
            <person name="Williams M."/>
            <person name="Peterson D."/>
            <person name="Mcgee K."/>
            <person name="Jones D."/>
            <person name="Wendel J."/>
            <person name="Stelly D."/>
            <person name="Grimwood J."/>
            <person name="Schmutz J."/>
        </authorList>
    </citation>
    <scope>NUCLEOTIDE SEQUENCE [LARGE SCALE GENOMIC DNA]</scope>
    <source>
        <strain evidence="3">1808015.09</strain>
    </source>
</reference>
<accession>A0A5D2F6Q3</accession>
<evidence type="ECO:0000256" key="1">
    <source>
        <dbReference type="ARBA" id="ARBA00006718"/>
    </source>
</evidence>
<dbReference type="NCBIfam" id="TIGR00049">
    <property type="entry name" value="iron-sulfur cluster assembly accessory protein"/>
    <property type="match status" value="1"/>
</dbReference>
<comment type="similarity">
    <text evidence="1">Belongs to the HesB/IscA family.</text>
</comment>
<dbReference type="GO" id="GO:0016226">
    <property type="term" value="P:iron-sulfur cluster assembly"/>
    <property type="evidence" value="ECO:0007669"/>
    <property type="project" value="InterPro"/>
</dbReference>
<dbReference type="EMBL" id="CM017696">
    <property type="protein sequence ID" value="TYH00920.1"/>
    <property type="molecule type" value="Genomic_DNA"/>
</dbReference>
<dbReference type="Gene3D" id="2.60.300.12">
    <property type="entry name" value="HesB-like domain"/>
    <property type="match status" value="1"/>
</dbReference>
<sequence>MASRRFVHKFMASRLFATAAEKIGQLALRRQRQRSFLRLGVKARGCNSLSYTLNYADEKGKFDELVKDKGVKILIDPKALMHVIGTKMDFVDDKLSGFIDRECCSITTVPFLLSDHLLYIFLTFTLLVIRLSESCVCASVHMCLQA</sequence>
<dbReference type="PANTHER" id="PTHR10072">
    <property type="entry name" value="IRON-SULFUR CLUSTER ASSEMBLY PROTEIN"/>
    <property type="match status" value="1"/>
</dbReference>
<dbReference type="PANTHER" id="PTHR10072:SF41">
    <property type="entry name" value="IRON-SULFUR CLUSTER ASSEMBLY 1 HOMOLOG, MITOCHONDRIAL"/>
    <property type="match status" value="1"/>
</dbReference>
<dbReference type="InterPro" id="IPR050322">
    <property type="entry name" value="Fe-S_cluster_asmbl/transfer"/>
</dbReference>